<accession>A0A370BYB9</accession>
<keyword evidence="1" id="KW-0472">Membrane</keyword>
<feature type="transmembrane region" description="Helical" evidence="1">
    <location>
        <begin position="71"/>
        <end position="90"/>
    </location>
</feature>
<dbReference type="AlphaFoldDB" id="A0A370BYB9"/>
<evidence type="ECO:0000313" key="2">
    <source>
        <dbReference type="EMBL" id="RDH19075.1"/>
    </source>
</evidence>
<feature type="transmembrane region" description="Helical" evidence="1">
    <location>
        <begin position="45"/>
        <end position="65"/>
    </location>
</feature>
<feature type="transmembrane region" description="Helical" evidence="1">
    <location>
        <begin position="20"/>
        <end position="38"/>
    </location>
</feature>
<keyword evidence="1" id="KW-0812">Transmembrane</keyword>
<evidence type="ECO:0000256" key="1">
    <source>
        <dbReference type="SAM" id="Phobius"/>
    </source>
</evidence>
<protein>
    <submittedName>
        <fullName evidence="2">Uncharacterized protein</fullName>
    </submittedName>
</protein>
<gene>
    <name evidence="2" type="ORF">M747DRAFT_65519</name>
</gene>
<proteinExistence type="predicted"/>
<dbReference type="EMBL" id="KZ851920">
    <property type="protein sequence ID" value="RDH19075.1"/>
    <property type="molecule type" value="Genomic_DNA"/>
</dbReference>
<organism evidence="2 3">
    <name type="scientific">Aspergillus niger ATCC 13496</name>
    <dbReference type="NCBI Taxonomy" id="1353008"/>
    <lineage>
        <taxon>Eukaryota</taxon>
        <taxon>Fungi</taxon>
        <taxon>Dikarya</taxon>
        <taxon>Ascomycota</taxon>
        <taxon>Pezizomycotina</taxon>
        <taxon>Eurotiomycetes</taxon>
        <taxon>Eurotiomycetidae</taxon>
        <taxon>Eurotiales</taxon>
        <taxon>Aspergillaceae</taxon>
        <taxon>Aspergillus</taxon>
        <taxon>Aspergillus subgen. Circumdati</taxon>
    </lineage>
</organism>
<dbReference type="Proteomes" id="UP000253845">
    <property type="component" value="Unassembled WGS sequence"/>
</dbReference>
<name>A0A370BYB9_ASPNG</name>
<keyword evidence="1" id="KW-1133">Transmembrane helix</keyword>
<dbReference type="VEuPathDB" id="FungiDB:M747DRAFT_65519"/>
<evidence type="ECO:0000313" key="3">
    <source>
        <dbReference type="Proteomes" id="UP000253845"/>
    </source>
</evidence>
<sequence length="104" mass="11741">MLCPLVPVEPLPSSSRSPSVHWSALPATLFFLSPFFLLDPFEKVALSFSLTSPCLIAFPFPLSYPFHPLDVARLTFLSPFLRCVTMSAVLRRSTMMECTHRHRS</sequence>
<reference evidence="2 3" key="1">
    <citation type="submission" date="2018-07" db="EMBL/GenBank/DDBJ databases">
        <title>Section-level genome sequencing of Aspergillus section Nigri to investigate inter- and intra-species variation.</title>
        <authorList>
            <consortium name="DOE Joint Genome Institute"/>
            <person name="Vesth T.C."/>
            <person name="Nybo J.L."/>
            <person name="Theobald S."/>
            <person name="Frisvad J.C."/>
            <person name="Larsen T.O."/>
            <person name="Nielsen K.F."/>
            <person name="Hoof J.B."/>
            <person name="Brandl J."/>
            <person name="Salamov A."/>
            <person name="Riley R."/>
            <person name="Gladden J.M."/>
            <person name="Phatale P."/>
            <person name="Nielsen M.T."/>
            <person name="Lyhne E.K."/>
            <person name="Kogle M.E."/>
            <person name="Strasser K."/>
            <person name="McDonnell E."/>
            <person name="Barry K."/>
            <person name="Clum A."/>
            <person name="Chen C."/>
            <person name="Nolan M."/>
            <person name="Sandor L."/>
            <person name="Kuo A."/>
            <person name="Lipzen A."/>
            <person name="Hainaut M."/>
            <person name="Drula E."/>
            <person name="Tsang A."/>
            <person name="Magnuson J.K."/>
            <person name="Henrissat B."/>
            <person name="Wiebenga A."/>
            <person name="Simmons B.A."/>
            <person name="Makela M.R."/>
            <person name="De vries R.P."/>
            <person name="Grigoriev I.V."/>
            <person name="Mortensen U.H."/>
            <person name="Baker S.E."/>
            <person name="Andersen M.R."/>
        </authorList>
    </citation>
    <scope>NUCLEOTIDE SEQUENCE [LARGE SCALE GENOMIC DNA]</scope>
    <source>
        <strain evidence="2 3">ATCC 13496</strain>
    </source>
</reference>